<reference evidence="4" key="1">
    <citation type="submission" date="2011-03" db="EMBL/GenBank/DDBJ databases">
        <title>Complete sequence of Sphingobacterium sp. 21.</title>
        <authorList>
            <consortium name="US DOE Joint Genome Institute"/>
            <person name="Lucas S."/>
            <person name="Copeland A."/>
            <person name="Lapidus A."/>
            <person name="Cheng J.-F."/>
            <person name="Goodwin L."/>
            <person name="Pitluck S."/>
            <person name="Davenport K."/>
            <person name="Detter J.C."/>
            <person name="Han C."/>
            <person name="Tapia R."/>
            <person name="Land M."/>
            <person name="Hauser L."/>
            <person name="Kyrpides N."/>
            <person name="Ivanova N."/>
            <person name="Ovchinnikova G."/>
            <person name="Pagani I."/>
            <person name="Siebers A.K."/>
            <person name="Allgaier M."/>
            <person name="Thelen M.P."/>
            <person name="Hugenholtz P."/>
            <person name="Woyke T."/>
        </authorList>
    </citation>
    <scope>NUCLEOTIDE SEQUENCE</scope>
    <source>
        <strain evidence="4">21</strain>
    </source>
</reference>
<dbReference type="InterPro" id="IPR024655">
    <property type="entry name" value="Asl1_glyco_hydro_catalytic"/>
</dbReference>
<proteinExistence type="predicted"/>
<feature type="domain" description="Asl1-like glycosyl hydrolase catalytic" evidence="3">
    <location>
        <begin position="216"/>
        <end position="313"/>
    </location>
</feature>
<dbReference type="Gene3D" id="3.20.20.80">
    <property type="entry name" value="Glycosidases"/>
    <property type="match status" value="1"/>
</dbReference>
<dbReference type="GO" id="GO:0016787">
    <property type="term" value="F:hydrolase activity"/>
    <property type="evidence" value="ECO:0007669"/>
    <property type="project" value="UniProtKB-KW"/>
</dbReference>
<dbReference type="PROSITE" id="PS51257">
    <property type="entry name" value="PROKAR_LIPOPROTEIN"/>
    <property type="match status" value="1"/>
</dbReference>
<sequence length="355" mass="40096">MKQVLRKILSSAIVLAALACGKDPFPGGGESDLEPVPPPDTLVTPGPDTSTTKKFFFGVNGHPLNQEAYATLSSGEQMSLLKSLGMNIYRVDFTVTSQGKIIPKQRFEKLRLAADSADITILPMLPDAKLDYNGTEEIAYQQGYNRGYGFAQENGSHFIYYNIGNELDNDCILPNKSGKIAEHYDPKKFKIIAAHLKGMDEGIKAIDKDAKTMINASWMHYKYLQMLEQYGINYDIVAYHWYSDMEAAAASAYQINDITEFLTKQFNKPIWLTEINIRNKSGAVPDEKQRDFLNTVISKCEANANIQAVIIYELFNQPVFNSSESYYGLFDWEQPYKKYKPKLWAAEQERKVVGL</sequence>
<evidence type="ECO:0000259" key="3">
    <source>
        <dbReference type="Pfam" id="PF11790"/>
    </source>
</evidence>
<dbReference type="SUPFAM" id="SSF51445">
    <property type="entry name" value="(Trans)glycosidases"/>
    <property type="match status" value="1"/>
</dbReference>
<feature type="chain" id="PRO_5003307617" evidence="2">
    <location>
        <begin position="20"/>
        <end position="355"/>
    </location>
</feature>
<protein>
    <submittedName>
        <fullName evidence="4">Glycosyl hydrolase 53 domain protein</fullName>
    </submittedName>
</protein>
<keyword evidence="2" id="KW-0732">Signal</keyword>
<dbReference type="Pfam" id="PF11790">
    <property type="entry name" value="Glyco_hydro_cc"/>
    <property type="match status" value="1"/>
</dbReference>
<dbReference type="InterPro" id="IPR017853">
    <property type="entry name" value="GH"/>
</dbReference>
<dbReference type="PATRIC" id="fig|743722.3.peg.2112"/>
<evidence type="ECO:0000256" key="2">
    <source>
        <dbReference type="SAM" id="SignalP"/>
    </source>
</evidence>
<dbReference type="HOGENOM" id="CLU_032376_0_0_10"/>
<feature type="region of interest" description="Disordered" evidence="1">
    <location>
        <begin position="26"/>
        <end position="47"/>
    </location>
</feature>
<evidence type="ECO:0000256" key="1">
    <source>
        <dbReference type="SAM" id="MobiDB-lite"/>
    </source>
</evidence>
<name>F4CAX3_SPHS2</name>
<feature type="signal peptide" evidence="2">
    <location>
        <begin position="1"/>
        <end position="19"/>
    </location>
</feature>
<organism evidence="4">
    <name type="scientific">Sphingobacterium sp. (strain 21)</name>
    <dbReference type="NCBI Taxonomy" id="743722"/>
    <lineage>
        <taxon>Bacteria</taxon>
        <taxon>Pseudomonadati</taxon>
        <taxon>Bacteroidota</taxon>
        <taxon>Sphingobacteriia</taxon>
        <taxon>Sphingobacteriales</taxon>
        <taxon>Sphingobacteriaceae</taxon>
        <taxon>Sphingobacterium</taxon>
    </lineage>
</organism>
<dbReference type="KEGG" id="shg:Sph21_1980"/>
<keyword evidence="4" id="KW-0378">Hydrolase</keyword>
<dbReference type="OrthoDB" id="9809583at2"/>
<dbReference type="STRING" id="743722.Sph21_1980"/>
<gene>
    <name evidence="4" type="ordered locus">Sph21_1980</name>
</gene>
<dbReference type="EMBL" id="CP002584">
    <property type="protein sequence ID" value="ADZ78540.1"/>
    <property type="molecule type" value="Genomic_DNA"/>
</dbReference>
<dbReference type="eggNOG" id="COG2723">
    <property type="taxonomic scope" value="Bacteria"/>
</dbReference>
<evidence type="ECO:0000313" key="4">
    <source>
        <dbReference type="EMBL" id="ADZ78540.1"/>
    </source>
</evidence>
<accession>F4CAX3</accession>
<dbReference type="AlphaFoldDB" id="F4CAX3"/>